<comment type="caution">
    <text evidence="2">The sequence shown here is derived from an EMBL/GenBank/DDBJ whole genome shotgun (WGS) entry which is preliminary data.</text>
</comment>
<keyword evidence="1" id="KW-0812">Transmembrane</keyword>
<feature type="transmembrane region" description="Helical" evidence="1">
    <location>
        <begin position="449"/>
        <end position="467"/>
    </location>
</feature>
<keyword evidence="3" id="KW-1185">Reference proteome</keyword>
<dbReference type="EMBL" id="JAHBCL010000031">
    <property type="protein sequence ID" value="MBS7528092.1"/>
    <property type="molecule type" value="Genomic_DNA"/>
</dbReference>
<dbReference type="RefSeq" id="WP_213237954.1">
    <property type="nucleotide sequence ID" value="NZ_JAHBCL010000031.1"/>
</dbReference>
<evidence type="ECO:0000313" key="2">
    <source>
        <dbReference type="EMBL" id="MBS7528092.1"/>
    </source>
</evidence>
<name>A0ABS5PVD8_9FIRM</name>
<evidence type="ECO:0008006" key="4">
    <source>
        <dbReference type="Google" id="ProtNLM"/>
    </source>
</evidence>
<evidence type="ECO:0000256" key="1">
    <source>
        <dbReference type="SAM" id="Phobius"/>
    </source>
</evidence>
<organism evidence="2 3">
    <name type="scientific">Fusibacter paucivorans</name>
    <dbReference type="NCBI Taxonomy" id="76009"/>
    <lineage>
        <taxon>Bacteria</taxon>
        <taxon>Bacillati</taxon>
        <taxon>Bacillota</taxon>
        <taxon>Clostridia</taxon>
        <taxon>Eubacteriales</taxon>
        <taxon>Eubacteriales Family XII. Incertae Sedis</taxon>
        <taxon>Fusibacter</taxon>
    </lineage>
</organism>
<proteinExistence type="predicted"/>
<keyword evidence="1" id="KW-0472">Membrane</keyword>
<evidence type="ECO:0000313" key="3">
    <source>
        <dbReference type="Proteomes" id="UP000746471"/>
    </source>
</evidence>
<accession>A0ABS5PVD8</accession>
<protein>
    <recommendedName>
        <fullName evidence="4">Membrane-anchored protein</fullName>
    </recommendedName>
</protein>
<keyword evidence="1" id="KW-1133">Transmembrane helix</keyword>
<dbReference type="Proteomes" id="UP000746471">
    <property type="component" value="Unassembled WGS sequence"/>
</dbReference>
<sequence>MKQAQISKAITRHILPFRFENDFETLDTVFSNDQRFVPVDDVLQGSTKIHDYIKQNLKQENNILKKFKCVDNGTLPHFFPVNKRRKDFFVIEGNAKETGHEKYVFNIDQVELYLFHSGMGFLVTTYDIRHDDLDLYIGASYFLQALKTNKLRSLEYHEKKGKDDFEVSNVDLFALFDAVLSPLTITSFLEDGGQEMKDQPSVHYPVEALVFATVLLTNTDGPIAETERRAYLLGKGYKHSYNCSEQSVEASLIKHFDNLMWSVSREGIANISVLGEDSTTNTFLENSFAASNPLGIANLYFYIYLMILNQRFTLIHIGAEINNKMRGRDFQKHKQEIRANLIKIRSDIAALMLTGVYMDISNNSLYHRFYLEVQKTLGIDALLKELEFEITGLDAITDILNQEEDKVKEQRIKQITELGPFLAVLLGGGDLADLICKLLDELHVPYGNLPITTIVFGALLIGAFLVYRKIKGIEKD</sequence>
<gene>
    <name evidence="2" type="ORF">KHM83_15505</name>
</gene>
<reference evidence="2 3" key="1">
    <citation type="submission" date="2021-05" db="EMBL/GenBank/DDBJ databases">
        <title>Fusibacter ferrireducens sp. nov., an anaerobic, sulfur- and Fe-reducing bacterium isolated from the mangrove sediment.</title>
        <authorList>
            <person name="Qiu D."/>
        </authorList>
    </citation>
    <scope>NUCLEOTIDE SEQUENCE [LARGE SCALE GENOMIC DNA]</scope>
    <source>
        <strain evidence="2 3">DSM 12116</strain>
    </source>
</reference>